<dbReference type="AlphaFoldDB" id="A6TR99"/>
<protein>
    <submittedName>
        <fullName evidence="2">Uncharacterized protein</fullName>
    </submittedName>
</protein>
<dbReference type="Proteomes" id="UP000001572">
    <property type="component" value="Chromosome"/>
</dbReference>
<dbReference type="HOGENOM" id="CLU_3113831_0_0_9"/>
<reference evidence="3" key="1">
    <citation type="journal article" date="2016" name="Genome Announc.">
        <title>Complete genome sequence of Alkaliphilus metalliredigens strain QYMF, an alkaliphilic and metal-reducing bacterium isolated from borax-contaminated leachate ponds.</title>
        <authorList>
            <person name="Hwang C."/>
            <person name="Copeland A."/>
            <person name="Lucas S."/>
            <person name="Lapidus A."/>
            <person name="Barry K."/>
            <person name="Detter J.C."/>
            <person name="Glavina Del Rio T."/>
            <person name="Hammon N."/>
            <person name="Israni S."/>
            <person name="Dalin E."/>
            <person name="Tice H."/>
            <person name="Pitluck S."/>
            <person name="Chertkov O."/>
            <person name="Brettin T."/>
            <person name="Bruce D."/>
            <person name="Han C."/>
            <person name="Schmutz J."/>
            <person name="Larimer F."/>
            <person name="Land M.L."/>
            <person name="Hauser L."/>
            <person name="Kyrpides N."/>
            <person name="Mikhailova N."/>
            <person name="Ye Q."/>
            <person name="Zhou J."/>
            <person name="Richardson P."/>
            <person name="Fields M.W."/>
        </authorList>
    </citation>
    <scope>NUCLEOTIDE SEQUENCE [LARGE SCALE GENOMIC DNA]</scope>
    <source>
        <strain evidence="3">QYMF</strain>
    </source>
</reference>
<proteinExistence type="predicted"/>
<evidence type="ECO:0000313" key="3">
    <source>
        <dbReference type="Proteomes" id="UP000001572"/>
    </source>
</evidence>
<organism evidence="2 3">
    <name type="scientific">Alkaliphilus metalliredigens (strain QYMF)</name>
    <dbReference type="NCBI Taxonomy" id="293826"/>
    <lineage>
        <taxon>Bacteria</taxon>
        <taxon>Bacillati</taxon>
        <taxon>Bacillota</taxon>
        <taxon>Clostridia</taxon>
        <taxon>Peptostreptococcales</taxon>
        <taxon>Natronincolaceae</taxon>
        <taxon>Alkaliphilus</taxon>
    </lineage>
</organism>
<dbReference type="STRING" id="293826.Amet_2565"/>
<dbReference type="KEGG" id="amt:Amet_2565"/>
<feature type="compositionally biased region" description="Basic residues" evidence="1">
    <location>
        <begin position="40"/>
        <end position="50"/>
    </location>
</feature>
<feature type="region of interest" description="Disordered" evidence="1">
    <location>
        <begin position="28"/>
        <end position="50"/>
    </location>
</feature>
<sequence>MDPDFVMSKTDMGRKLLFAFIDHEVEVEAKSPPNGGNKNSKNKLKGKGGR</sequence>
<accession>A6TR99</accession>
<evidence type="ECO:0000256" key="1">
    <source>
        <dbReference type="SAM" id="MobiDB-lite"/>
    </source>
</evidence>
<gene>
    <name evidence="2" type="ordered locus">Amet_2565</name>
</gene>
<name>A6TR99_ALKMQ</name>
<feature type="compositionally biased region" description="Low complexity" evidence="1">
    <location>
        <begin position="30"/>
        <end position="39"/>
    </location>
</feature>
<evidence type="ECO:0000313" key="2">
    <source>
        <dbReference type="EMBL" id="ABR48717.1"/>
    </source>
</evidence>
<dbReference type="EMBL" id="CP000724">
    <property type="protein sequence ID" value="ABR48717.1"/>
    <property type="molecule type" value="Genomic_DNA"/>
</dbReference>
<keyword evidence="3" id="KW-1185">Reference proteome</keyword>